<evidence type="ECO:0000313" key="2">
    <source>
        <dbReference type="EMBL" id="CAK0843730.1"/>
    </source>
</evidence>
<reference evidence="2" key="1">
    <citation type="submission" date="2023-10" db="EMBL/GenBank/DDBJ databases">
        <authorList>
            <person name="Chen Y."/>
            <person name="Shah S."/>
            <person name="Dougan E. K."/>
            <person name="Thang M."/>
            <person name="Chan C."/>
        </authorList>
    </citation>
    <scope>NUCLEOTIDE SEQUENCE [LARGE SCALE GENOMIC DNA]</scope>
</reference>
<dbReference type="EMBL" id="CAUYUJ010014604">
    <property type="protein sequence ID" value="CAK0843730.1"/>
    <property type="molecule type" value="Genomic_DNA"/>
</dbReference>
<sequence length="108" mass="11554">MEANVISYDAGTSACENGRQRHQAPSLFGEGDAKIEPTSSATPLESESSRVLAAFTTYRSSSGRCALSVARTCEQDWQSKQAMSLSDERWDQSVGSERGIRACSGSGL</sequence>
<feature type="region of interest" description="Disordered" evidence="1">
    <location>
        <begin position="16"/>
        <end position="46"/>
    </location>
</feature>
<gene>
    <name evidence="2" type="ORF">PCOR1329_LOCUS37983</name>
</gene>
<keyword evidence="3" id="KW-1185">Reference proteome</keyword>
<name>A0ABN9TDR3_9DINO</name>
<protein>
    <submittedName>
        <fullName evidence="2">Uncharacterized protein</fullName>
    </submittedName>
</protein>
<feature type="compositionally biased region" description="Polar residues" evidence="1">
    <location>
        <begin position="37"/>
        <end position="46"/>
    </location>
</feature>
<proteinExistence type="predicted"/>
<accession>A0ABN9TDR3</accession>
<comment type="caution">
    <text evidence="2">The sequence shown here is derived from an EMBL/GenBank/DDBJ whole genome shotgun (WGS) entry which is preliminary data.</text>
</comment>
<evidence type="ECO:0000256" key="1">
    <source>
        <dbReference type="SAM" id="MobiDB-lite"/>
    </source>
</evidence>
<evidence type="ECO:0000313" key="3">
    <source>
        <dbReference type="Proteomes" id="UP001189429"/>
    </source>
</evidence>
<organism evidence="2 3">
    <name type="scientific">Prorocentrum cordatum</name>
    <dbReference type="NCBI Taxonomy" id="2364126"/>
    <lineage>
        <taxon>Eukaryota</taxon>
        <taxon>Sar</taxon>
        <taxon>Alveolata</taxon>
        <taxon>Dinophyceae</taxon>
        <taxon>Prorocentrales</taxon>
        <taxon>Prorocentraceae</taxon>
        <taxon>Prorocentrum</taxon>
    </lineage>
</organism>
<dbReference type="Proteomes" id="UP001189429">
    <property type="component" value="Unassembled WGS sequence"/>
</dbReference>
<feature type="region of interest" description="Disordered" evidence="1">
    <location>
        <begin position="84"/>
        <end position="108"/>
    </location>
</feature>